<reference evidence="2" key="1">
    <citation type="submission" date="2021-05" db="EMBL/GenBank/DDBJ databases">
        <authorList>
            <person name="Pietrasiak N."/>
            <person name="Ward R."/>
            <person name="Stajich J.E."/>
            <person name="Kurbessoian T."/>
        </authorList>
    </citation>
    <scope>NUCLEOTIDE SEQUENCE</scope>
    <source>
        <strain evidence="2">GSE-NOS-MK-12-04C</strain>
    </source>
</reference>
<evidence type="ECO:0000256" key="1">
    <source>
        <dbReference type="SAM" id="Phobius"/>
    </source>
</evidence>
<keyword evidence="1" id="KW-0472">Membrane</keyword>
<organism evidence="2 3">
    <name type="scientific">Cyanomargarita calcarea GSE-NOS-MK-12-04C</name>
    <dbReference type="NCBI Taxonomy" id="2839659"/>
    <lineage>
        <taxon>Bacteria</taxon>
        <taxon>Bacillati</taxon>
        <taxon>Cyanobacteriota</taxon>
        <taxon>Cyanophyceae</taxon>
        <taxon>Nostocales</taxon>
        <taxon>Cyanomargaritaceae</taxon>
        <taxon>Cyanomargarita</taxon>
    </lineage>
</organism>
<dbReference type="Proteomes" id="UP000729701">
    <property type="component" value="Unassembled WGS sequence"/>
</dbReference>
<protein>
    <submittedName>
        <fullName evidence="2">Hormogonium polysaccharide secretion pseudopilin HpsB</fullName>
    </submittedName>
</protein>
<keyword evidence="1" id="KW-0812">Transmembrane</keyword>
<keyword evidence="1" id="KW-1133">Transmembrane helix</keyword>
<proteinExistence type="predicted"/>
<gene>
    <name evidence="2" type="primary">hpsB</name>
    <name evidence="2" type="ORF">KME60_14980</name>
</gene>
<dbReference type="Pfam" id="PF07963">
    <property type="entry name" value="N_methyl"/>
    <property type="match status" value="1"/>
</dbReference>
<accession>A0A951QLM5</accession>
<evidence type="ECO:0000313" key="3">
    <source>
        <dbReference type="Proteomes" id="UP000729701"/>
    </source>
</evidence>
<sequence>MKLIKRRPQQIASQPSQAGFTIIESLVAMIVVAILMSAIGPVIVLATATRIQSRRVELATQAAKAYTDAVSAGSVEAPDPANKDIGTVDAPTASLPSSCDSGKYCGSTKILYCIDGDNDGKCTNTSAKDLIIQAFRTGATDDAKSGYGLGLRVYRAGAFQTGIVLKASKDIKDQDKDKIGKQQNSFTGGIGDRQAPLVEMTTAIATGKTTFGDFCTRFKDPKNSSSGC</sequence>
<dbReference type="AlphaFoldDB" id="A0A951QLM5"/>
<dbReference type="InterPro" id="IPR012902">
    <property type="entry name" value="N_methyl_site"/>
</dbReference>
<comment type="caution">
    <text evidence="2">The sequence shown here is derived from an EMBL/GenBank/DDBJ whole genome shotgun (WGS) entry which is preliminary data.</text>
</comment>
<feature type="transmembrane region" description="Helical" evidence="1">
    <location>
        <begin position="21"/>
        <end position="46"/>
    </location>
</feature>
<evidence type="ECO:0000313" key="2">
    <source>
        <dbReference type="EMBL" id="MBW4668689.1"/>
    </source>
</evidence>
<name>A0A951QLM5_9CYAN</name>
<dbReference type="EMBL" id="JAHHGZ010000014">
    <property type="protein sequence ID" value="MBW4668689.1"/>
    <property type="molecule type" value="Genomic_DNA"/>
</dbReference>
<dbReference type="NCBIfam" id="TIGR02532">
    <property type="entry name" value="IV_pilin_GFxxxE"/>
    <property type="match status" value="1"/>
</dbReference>
<dbReference type="NCBIfam" id="NF038303">
    <property type="entry name" value="EPS_HpsB"/>
    <property type="match status" value="1"/>
</dbReference>
<reference evidence="2" key="2">
    <citation type="journal article" date="2022" name="Microbiol. Resour. Announc.">
        <title>Metagenome Sequencing to Explore Phylogenomics of Terrestrial Cyanobacteria.</title>
        <authorList>
            <person name="Ward R.D."/>
            <person name="Stajich J.E."/>
            <person name="Johansen J.R."/>
            <person name="Huntemann M."/>
            <person name="Clum A."/>
            <person name="Foster B."/>
            <person name="Foster B."/>
            <person name="Roux S."/>
            <person name="Palaniappan K."/>
            <person name="Varghese N."/>
            <person name="Mukherjee S."/>
            <person name="Reddy T.B.K."/>
            <person name="Daum C."/>
            <person name="Copeland A."/>
            <person name="Chen I.A."/>
            <person name="Ivanova N.N."/>
            <person name="Kyrpides N.C."/>
            <person name="Shapiro N."/>
            <person name="Eloe-Fadrosh E.A."/>
            <person name="Pietrasiak N."/>
        </authorList>
    </citation>
    <scope>NUCLEOTIDE SEQUENCE</scope>
    <source>
        <strain evidence="2">GSE-NOS-MK-12-04C</strain>
    </source>
</reference>